<evidence type="ECO:0000313" key="1">
    <source>
        <dbReference type="EMBL" id="KJX99895.1"/>
    </source>
</evidence>
<organism evidence="1 2">
    <name type="scientific">Zymoseptoria brevis</name>
    <dbReference type="NCBI Taxonomy" id="1047168"/>
    <lineage>
        <taxon>Eukaryota</taxon>
        <taxon>Fungi</taxon>
        <taxon>Dikarya</taxon>
        <taxon>Ascomycota</taxon>
        <taxon>Pezizomycotina</taxon>
        <taxon>Dothideomycetes</taxon>
        <taxon>Dothideomycetidae</taxon>
        <taxon>Mycosphaerellales</taxon>
        <taxon>Mycosphaerellaceae</taxon>
        <taxon>Zymoseptoria</taxon>
    </lineage>
</organism>
<accession>A0A0F4GUK8</accession>
<dbReference type="OrthoDB" id="3632283at2759"/>
<keyword evidence="2" id="KW-1185">Reference proteome</keyword>
<comment type="caution">
    <text evidence="1">The sequence shown here is derived from an EMBL/GenBank/DDBJ whole genome shotgun (WGS) entry which is preliminary data.</text>
</comment>
<dbReference type="STRING" id="1047168.A0A0F4GUK8"/>
<name>A0A0F4GUK8_9PEZI</name>
<protein>
    <recommendedName>
        <fullName evidence="3">BTB domain-containing protein</fullName>
    </recommendedName>
</protein>
<evidence type="ECO:0008006" key="3">
    <source>
        <dbReference type="Google" id="ProtNLM"/>
    </source>
</evidence>
<dbReference type="Gene3D" id="3.30.710.10">
    <property type="entry name" value="Potassium Channel Kv1.1, Chain A"/>
    <property type="match status" value="1"/>
</dbReference>
<proteinExistence type="predicted"/>
<dbReference type="EMBL" id="LAFY01000340">
    <property type="protein sequence ID" value="KJX99895.1"/>
    <property type="molecule type" value="Genomic_DNA"/>
</dbReference>
<dbReference type="Proteomes" id="UP000033647">
    <property type="component" value="Unassembled WGS sequence"/>
</dbReference>
<gene>
    <name evidence="1" type="ORF">TI39_contig348g00009</name>
</gene>
<evidence type="ECO:0000313" key="2">
    <source>
        <dbReference type="Proteomes" id="UP000033647"/>
    </source>
</evidence>
<dbReference type="InterPro" id="IPR011333">
    <property type="entry name" value="SKP1/BTB/POZ_sf"/>
</dbReference>
<reference evidence="1 2" key="1">
    <citation type="submission" date="2015-03" db="EMBL/GenBank/DDBJ databases">
        <title>RNA-seq based gene annotation and comparative genomics of four Zymoseptoria species reveal species-specific pathogenicity related genes and transposable element activity.</title>
        <authorList>
            <person name="Grandaubert J."/>
            <person name="Bhattacharyya A."/>
            <person name="Stukenbrock E.H."/>
        </authorList>
    </citation>
    <scope>NUCLEOTIDE SEQUENCE [LARGE SCALE GENOMIC DNA]</scope>
    <source>
        <strain evidence="1 2">Zb18110</strain>
    </source>
</reference>
<dbReference type="AlphaFoldDB" id="A0A0F4GUK8"/>
<sequence length="90" mass="10507">MEDKDKDDLVASLTSPSQRLVKVYVGDCTEHPFHVQQQLLEALSEVFENALKRDTFAEGITGVLRFPEDEMDVWEVFLYWTFNHDFPGHF</sequence>